<protein>
    <submittedName>
        <fullName evidence="1">Uncharacterized protein</fullName>
    </submittedName>
</protein>
<name>A0A7S0FZR7_9DINO</name>
<proteinExistence type="predicted"/>
<dbReference type="EMBL" id="HBEG01054425">
    <property type="protein sequence ID" value="CAD8389710.1"/>
    <property type="molecule type" value="Transcribed_RNA"/>
</dbReference>
<evidence type="ECO:0000313" key="1">
    <source>
        <dbReference type="EMBL" id="CAD8389710.1"/>
    </source>
</evidence>
<gene>
    <name evidence="1" type="ORF">PBAH0796_LOCUS33158</name>
</gene>
<reference evidence="1" key="1">
    <citation type="submission" date="2021-01" db="EMBL/GenBank/DDBJ databases">
        <authorList>
            <person name="Corre E."/>
            <person name="Pelletier E."/>
            <person name="Niang G."/>
            <person name="Scheremetjew M."/>
            <person name="Finn R."/>
            <person name="Kale V."/>
            <person name="Holt S."/>
            <person name="Cochrane G."/>
            <person name="Meng A."/>
            <person name="Brown T."/>
            <person name="Cohen L."/>
        </authorList>
    </citation>
    <scope>NUCLEOTIDE SEQUENCE</scope>
    <source>
        <strain evidence="1">Pbaha01</strain>
    </source>
</reference>
<organism evidence="1">
    <name type="scientific">Pyrodinium bahamense</name>
    <dbReference type="NCBI Taxonomy" id="73915"/>
    <lineage>
        <taxon>Eukaryota</taxon>
        <taxon>Sar</taxon>
        <taxon>Alveolata</taxon>
        <taxon>Dinophyceae</taxon>
        <taxon>Gonyaulacales</taxon>
        <taxon>Pyrocystaceae</taxon>
        <taxon>Pyrodinium</taxon>
    </lineage>
</organism>
<sequence>MRNVGPGLWREWRWGQQVVPLYCSDPKVKPPEGEKTINEVAYLTMRALMAKNSLPKLTDAISEMVKEPDSPTTGRVTEQRFRDVLKEAASSVMSEEELEALFPPIVPPEPAAVAAVAEGEQPD</sequence>
<dbReference type="AlphaFoldDB" id="A0A7S0FZR7"/>
<accession>A0A7S0FZR7</accession>